<dbReference type="SMART" id="SM00530">
    <property type="entry name" value="HTH_XRE"/>
    <property type="match status" value="1"/>
</dbReference>
<dbReference type="SUPFAM" id="SSF47413">
    <property type="entry name" value="lambda repressor-like DNA-binding domains"/>
    <property type="match status" value="1"/>
</dbReference>
<reference evidence="3 4" key="1">
    <citation type="submission" date="2017-12" db="EMBL/GenBank/DDBJ databases">
        <title>Complete genome sequence of Herbivorax saccincola GGR1, a novel Cellulosome-producing hydrolytic bacterium in a thermophilic biogas plant, established by Illumina and Nanopore MinION sequencing.</title>
        <authorList>
            <person name="Pechtl A."/>
            <person name="Ruckert C."/>
            <person name="Koeck D.E."/>
            <person name="Maus I."/>
            <person name="Winkler A."/>
            <person name="Kalinowski J."/>
            <person name="Puhler A."/>
            <person name="Schwarz W.W."/>
            <person name="Zverlov V.V."/>
            <person name="Schluter A."/>
            <person name="Liebl W."/>
        </authorList>
    </citation>
    <scope>NUCLEOTIDE SEQUENCE [LARGE SCALE GENOMIC DNA]</scope>
    <source>
        <strain evidence="4">SR1</strain>
    </source>
</reference>
<dbReference type="InterPro" id="IPR001387">
    <property type="entry name" value="Cro/C1-type_HTH"/>
</dbReference>
<dbReference type="GO" id="GO:0003677">
    <property type="term" value="F:DNA binding"/>
    <property type="evidence" value="ECO:0007669"/>
    <property type="project" value="UniProtKB-KW"/>
</dbReference>
<dbReference type="KEGG" id="hsc:HVS_03070"/>
<evidence type="ECO:0000256" key="1">
    <source>
        <dbReference type="ARBA" id="ARBA00023125"/>
    </source>
</evidence>
<accession>A0A2K9E981</accession>
<feature type="domain" description="HTH cro/C1-type" evidence="2">
    <location>
        <begin position="20"/>
        <end position="74"/>
    </location>
</feature>
<name>A0A2K9E981_9FIRM</name>
<organism evidence="3 4">
    <name type="scientific">Acetivibrio saccincola</name>
    <dbReference type="NCBI Taxonomy" id="1677857"/>
    <lineage>
        <taxon>Bacteria</taxon>
        <taxon>Bacillati</taxon>
        <taxon>Bacillota</taxon>
        <taxon>Clostridia</taxon>
        <taxon>Eubacteriales</taxon>
        <taxon>Oscillospiraceae</taxon>
        <taxon>Acetivibrio</taxon>
    </lineage>
</organism>
<proteinExistence type="predicted"/>
<dbReference type="PANTHER" id="PTHR36924">
    <property type="entry name" value="ANTITOXIN HIGA-1"/>
    <property type="match status" value="1"/>
</dbReference>
<dbReference type="InterPro" id="IPR010982">
    <property type="entry name" value="Lambda_DNA-bd_dom_sf"/>
</dbReference>
<sequence>MAEKLIGLSPDLIIHPGETLKEMLEDKEMSQRELAIRTSVTEPYISNIVKGKKPISVSFAKKLEYALGVDASFWINLQSNYEKELADYEELNEISSEEINILQKIKKLTDYAKEIGLIASDIEGSLLVIEWRKLLNISKLTHISEISQLGAYRLSSSDNIEADILFTWLRIIDLITKSQQLDVELNIELLKEKLHLIRALTFEDIETIHIKLKEYLAECGIKFAIVKHFTGAPVQGVIKKDSDGTLSLIMTLRRKFADVFWFTFFHEIGHIINGDIKDRLIDYEGVENETEIKADKFAADFLIDPIIYKKLVKSGDFSLSTIKELCEKMKIPSFILIGRLQREKHIEYHCFSDEKVRYELDEIERRQVQSNCC</sequence>
<dbReference type="PROSITE" id="PS50943">
    <property type="entry name" value="HTH_CROC1"/>
    <property type="match status" value="1"/>
</dbReference>
<dbReference type="InterPro" id="IPR013430">
    <property type="entry name" value="Toxin_antidote_HigA"/>
</dbReference>
<evidence type="ECO:0000259" key="2">
    <source>
        <dbReference type="PROSITE" id="PS50943"/>
    </source>
</evidence>
<protein>
    <submittedName>
        <fullName evidence="3">Helix-turn-helix domain protein</fullName>
    </submittedName>
</protein>
<dbReference type="PANTHER" id="PTHR36924:SF1">
    <property type="entry name" value="ANTITOXIN HIGA-1"/>
    <property type="match status" value="1"/>
</dbReference>
<keyword evidence="1" id="KW-0238">DNA-binding</keyword>
<dbReference type="RefSeq" id="WP_101299071.1">
    <property type="nucleotide sequence ID" value="NZ_CP025197.1"/>
</dbReference>
<gene>
    <name evidence="3" type="ORF">HVS_03070</name>
</gene>
<dbReference type="Gene3D" id="1.10.260.40">
    <property type="entry name" value="lambda repressor-like DNA-binding domains"/>
    <property type="match status" value="1"/>
</dbReference>
<keyword evidence="4" id="KW-1185">Reference proteome</keyword>
<dbReference type="Gene3D" id="1.10.10.2910">
    <property type="match status" value="1"/>
</dbReference>
<dbReference type="Pfam" id="PF01381">
    <property type="entry name" value="HTH_3"/>
    <property type="match status" value="1"/>
</dbReference>
<dbReference type="Proteomes" id="UP000233534">
    <property type="component" value="Chromosome"/>
</dbReference>
<evidence type="ECO:0000313" key="4">
    <source>
        <dbReference type="Proteomes" id="UP000233534"/>
    </source>
</evidence>
<dbReference type="AlphaFoldDB" id="A0A2K9E981"/>
<dbReference type="EMBL" id="CP025197">
    <property type="protein sequence ID" value="AUG56564.1"/>
    <property type="molecule type" value="Genomic_DNA"/>
</dbReference>
<evidence type="ECO:0000313" key="3">
    <source>
        <dbReference type="EMBL" id="AUG56564.1"/>
    </source>
</evidence>
<dbReference type="NCBIfam" id="TIGR02607">
    <property type="entry name" value="antidote_HigA"/>
    <property type="match status" value="1"/>
</dbReference>
<dbReference type="CDD" id="cd00093">
    <property type="entry name" value="HTH_XRE"/>
    <property type="match status" value="1"/>
</dbReference>